<proteinExistence type="predicted"/>
<evidence type="ECO:0000313" key="2">
    <source>
        <dbReference type="EMBL" id="NYI05541.1"/>
    </source>
</evidence>
<dbReference type="Gene3D" id="3.40.50.720">
    <property type="entry name" value="NAD(P)-binding Rossmann-like Domain"/>
    <property type="match status" value="1"/>
</dbReference>
<comment type="caution">
    <text evidence="2">The sequence shown here is derived from an EMBL/GenBank/DDBJ whole genome shotgun (WGS) entry which is preliminary data.</text>
</comment>
<reference evidence="2 3" key="1">
    <citation type="submission" date="2020-07" db="EMBL/GenBank/DDBJ databases">
        <title>Sequencing the genomes of 1000 actinobacteria strains.</title>
        <authorList>
            <person name="Klenk H.-P."/>
        </authorList>
    </citation>
    <scope>NUCLEOTIDE SEQUENCE [LARGE SCALE GENOMIC DNA]</scope>
    <source>
        <strain evidence="2 3">DSM 42178</strain>
    </source>
</reference>
<dbReference type="EMBL" id="JACBZD010000001">
    <property type="protein sequence ID" value="NYI05541.1"/>
    <property type="molecule type" value="Genomic_DNA"/>
</dbReference>
<protein>
    <submittedName>
        <fullName evidence="2">Nucleoside-diphosphate-sugar epimerase</fullName>
    </submittedName>
</protein>
<accession>A0A853A4B1</accession>
<name>A0A853A4B1_9ACTN</name>
<dbReference type="RefSeq" id="WP_179814264.1">
    <property type="nucleotide sequence ID" value="NZ_JACBZD010000001.1"/>
</dbReference>
<keyword evidence="3" id="KW-1185">Reference proteome</keyword>
<dbReference type="PRINTS" id="PR01713">
    <property type="entry name" value="NUCEPIMERASE"/>
</dbReference>
<dbReference type="Pfam" id="PF01370">
    <property type="entry name" value="Epimerase"/>
    <property type="match status" value="1"/>
</dbReference>
<organism evidence="2 3">
    <name type="scientific">Allostreptomyces psammosilenae</name>
    <dbReference type="NCBI Taxonomy" id="1892865"/>
    <lineage>
        <taxon>Bacteria</taxon>
        <taxon>Bacillati</taxon>
        <taxon>Actinomycetota</taxon>
        <taxon>Actinomycetes</taxon>
        <taxon>Kitasatosporales</taxon>
        <taxon>Streptomycetaceae</taxon>
        <taxon>Allostreptomyces</taxon>
    </lineage>
</organism>
<dbReference type="InterPro" id="IPR050177">
    <property type="entry name" value="Lipid_A_modif_metabolic_enz"/>
</dbReference>
<dbReference type="PANTHER" id="PTHR43245">
    <property type="entry name" value="BIFUNCTIONAL POLYMYXIN RESISTANCE PROTEIN ARNA"/>
    <property type="match status" value="1"/>
</dbReference>
<evidence type="ECO:0000259" key="1">
    <source>
        <dbReference type="Pfam" id="PF01370"/>
    </source>
</evidence>
<dbReference type="PANTHER" id="PTHR43245:SF13">
    <property type="entry name" value="UDP-D-APIOSE_UDP-D-XYLOSE SYNTHASE 2"/>
    <property type="match status" value="1"/>
</dbReference>
<evidence type="ECO:0000313" key="3">
    <source>
        <dbReference type="Proteomes" id="UP000567795"/>
    </source>
</evidence>
<gene>
    <name evidence="2" type="ORF">FHU37_002484</name>
</gene>
<dbReference type="Proteomes" id="UP000567795">
    <property type="component" value="Unassembled WGS sequence"/>
</dbReference>
<feature type="domain" description="NAD-dependent epimerase/dehydratase" evidence="1">
    <location>
        <begin position="17"/>
        <end position="256"/>
    </location>
</feature>
<dbReference type="SUPFAM" id="SSF51735">
    <property type="entry name" value="NAD(P)-binding Rossmann-fold domains"/>
    <property type="match status" value="1"/>
</dbReference>
<dbReference type="InterPro" id="IPR036291">
    <property type="entry name" value="NAD(P)-bd_dom_sf"/>
</dbReference>
<sequence>MTDPGTSTVTTHPARRVLITGAAGFIGSHLAQALVATGAIVIGVDRRDPRTDPIAARNLAELRPHPTFIPITADLRTCAVEPLLLDAEVVYHLAGIPGVRPSWGHEFVDYVSDNLLATQRLMDAAARLGVPRLVVASSSSVYGATDGRPSRESDHPRPMSPYAVTKLAQEQLCLAHASRPDCPTSVVALRYFTVYGPHQRADMFIHRVLTAALAGTPVRLYGDGHQRRDFTYVDDVVAATIAAGHAPAETGVVNVGAGTGHTLHDVITTAEHLTGHRVRTEQVASSDGDVPTTLADTTKAAEILNWQPRTDLTIGMTKQFRRITTKAAQLGPS</sequence>
<dbReference type="InterPro" id="IPR001509">
    <property type="entry name" value="Epimerase_deHydtase"/>
</dbReference>
<dbReference type="AlphaFoldDB" id="A0A853A4B1"/>